<dbReference type="NCBIfam" id="TIGR01167">
    <property type="entry name" value="LPXTG_anchor"/>
    <property type="match status" value="1"/>
</dbReference>
<reference evidence="2 3" key="1">
    <citation type="submission" date="2023-08" db="EMBL/GenBank/DDBJ databases">
        <title>Comparative genomics and taxonomic characterization of three novel marine species of genus Marivirga.</title>
        <authorList>
            <person name="Muhammad N."/>
            <person name="Kim S.-G."/>
        </authorList>
    </citation>
    <scope>NUCLEOTIDE SEQUENCE [LARGE SCALE GENOMIC DNA]</scope>
    <source>
        <strain evidence="2 3">BDSF4-3</strain>
    </source>
</reference>
<keyword evidence="1" id="KW-1133">Transmembrane helix</keyword>
<gene>
    <name evidence="2" type="ORF">QYS49_31655</name>
</gene>
<keyword evidence="1" id="KW-0472">Membrane</keyword>
<protein>
    <submittedName>
        <fullName evidence="2">LPXTG cell wall anchor domain-containing protein</fullName>
    </submittedName>
</protein>
<evidence type="ECO:0000313" key="2">
    <source>
        <dbReference type="EMBL" id="WMN11874.1"/>
    </source>
</evidence>
<keyword evidence="1" id="KW-0812">Transmembrane</keyword>
<keyword evidence="3" id="KW-1185">Reference proteome</keyword>
<name>A0AA51NBC1_9BACT</name>
<organism evidence="2 3">
    <name type="scientific">Marivirga salinarum</name>
    <dbReference type="NCBI Taxonomy" id="3059078"/>
    <lineage>
        <taxon>Bacteria</taxon>
        <taxon>Pseudomonadati</taxon>
        <taxon>Bacteroidota</taxon>
        <taxon>Cytophagia</taxon>
        <taxon>Cytophagales</taxon>
        <taxon>Marivirgaceae</taxon>
        <taxon>Marivirga</taxon>
    </lineage>
</organism>
<dbReference type="RefSeq" id="WP_308349594.1">
    <property type="nucleotide sequence ID" value="NZ_CP129971.1"/>
</dbReference>
<evidence type="ECO:0000256" key="1">
    <source>
        <dbReference type="SAM" id="Phobius"/>
    </source>
</evidence>
<evidence type="ECO:0000313" key="3">
    <source>
        <dbReference type="Proteomes" id="UP001230496"/>
    </source>
</evidence>
<proteinExistence type="predicted"/>
<dbReference type="Proteomes" id="UP001230496">
    <property type="component" value="Chromosome"/>
</dbReference>
<sequence length="62" mass="7471">MTLFLQFLAQIPQGVPHPDQNEPLLLQTPFDYILYVGLPILILIGGYFWWRRKKKREEEDKR</sequence>
<dbReference type="KEGG" id="msaa:QYS49_31655"/>
<dbReference type="EMBL" id="CP129971">
    <property type="protein sequence ID" value="WMN11874.1"/>
    <property type="molecule type" value="Genomic_DNA"/>
</dbReference>
<feature type="transmembrane region" description="Helical" evidence="1">
    <location>
        <begin position="32"/>
        <end position="50"/>
    </location>
</feature>
<dbReference type="AlphaFoldDB" id="A0AA51NBC1"/>
<accession>A0AA51NBC1</accession>